<dbReference type="Proteomes" id="UP001162480">
    <property type="component" value="Chromosome 10"/>
</dbReference>
<organism evidence="1 2">
    <name type="scientific">Octopus vulgaris</name>
    <name type="common">Common octopus</name>
    <dbReference type="NCBI Taxonomy" id="6645"/>
    <lineage>
        <taxon>Eukaryota</taxon>
        <taxon>Metazoa</taxon>
        <taxon>Spiralia</taxon>
        <taxon>Lophotrochozoa</taxon>
        <taxon>Mollusca</taxon>
        <taxon>Cephalopoda</taxon>
        <taxon>Coleoidea</taxon>
        <taxon>Octopodiformes</taxon>
        <taxon>Octopoda</taxon>
        <taxon>Incirrata</taxon>
        <taxon>Octopodidae</taxon>
        <taxon>Octopus</taxon>
    </lineage>
</organism>
<evidence type="ECO:0000313" key="1">
    <source>
        <dbReference type="EMBL" id="CAI9728723.1"/>
    </source>
</evidence>
<dbReference type="EMBL" id="OX597823">
    <property type="protein sequence ID" value="CAI9728723.1"/>
    <property type="molecule type" value="Genomic_DNA"/>
</dbReference>
<accession>A0AA36FBE5</accession>
<protein>
    <submittedName>
        <fullName evidence="1">Zinc finger protein 197-like isoform X1</fullName>
    </submittedName>
</protein>
<evidence type="ECO:0000313" key="2">
    <source>
        <dbReference type="Proteomes" id="UP001162480"/>
    </source>
</evidence>
<name>A0AA36FBE5_OCTVU</name>
<gene>
    <name evidence="1" type="ORF">OCTVUL_1B008790</name>
</gene>
<dbReference type="AlphaFoldDB" id="A0AA36FBE5"/>
<keyword evidence="2" id="KW-1185">Reference proteome</keyword>
<sequence>MSAKRKRYSVEYKKGIVEESHNKNLMAFCKKMLNLQMVRKWQAEYENLSRRVEEKSAKKRKCGSGQQPLFSELEDITSRWIADRRTKGLVARRVDIQEFALAMAPQLDILPEIFEASHH</sequence>
<proteinExistence type="predicted"/>
<reference evidence="1" key="1">
    <citation type="submission" date="2023-08" db="EMBL/GenBank/DDBJ databases">
        <authorList>
            <person name="Alioto T."/>
            <person name="Alioto T."/>
            <person name="Gomez Garrido J."/>
        </authorList>
    </citation>
    <scope>NUCLEOTIDE SEQUENCE</scope>
</reference>